<evidence type="ECO:0000313" key="1">
    <source>
        <dbReference type="EMBL" id="QGY46448.1"/>
    </source>
</evidence>
<dbReference type="PROSITE" id="PS51257">
    <property type="entry name" value="PROKAR_LIPOPROTEIN"/>
    <property type="match status" value="1"/>
</dbReference>
<dbReference type="Proteomes" id="UP000428260">
    <property type="component" value="Chromosome"/>
</dbReference>
<dbReference type="RefSeq" id="WP_158869581.1">
    <property type="nucleotide sequence ID" value="NZ_CP046401.1"/>
</dbReference>
<reference evidence="1 2" key="1">
    <citation type="submission" date="2019-11" db="EMBL/GenBank/DDBJ databases">
        <authorList>
            <person name="Zheng R.K."/>
            <person name="Sun C.M."/>
        </authorList>
    </citation>
    <scope>NUCLEOTIDE SEQUENCE [LARGE SCALE GENOMIC DNA]</scope>
    <source>
        <strain evidence="1 2">WC007</strain>
    </source>
</reference>
<evidence type="ECO:0000313" key="2">
    <source>
        <dbReference type="Proteomes" id="UP000428260"/>
    </source>
</evidence>
<accession>A0A6I6JZ44</accession>
<keyword evidence="2" id="KW-1185">Reference proteome</keyword>
<protein>
    <submittedName>
        <fullName evidence="1">Uncharacterized protein</fullName>
    </submittedName>
</protein>
<sequence length="167" mass="18528">MKPFKLATLAFVFIIASCQKDDSKGGVDIPVPGENFNFYKSASLYENAQASRSEEFSDEFEITDVDLTDNILNVAVSYNGSCESNKFDVIWNGYVMETFPQRINLIIKRTANNCDPNGELKDEILAIDLLKFMGLSSMPENTVFTVANASKIPEEDNADTTVTVTNN</sequence>
<organism evidence="1 2">
    <name type="scientific">Maribellus comscasis</name>
    <dbReference type="NCBI Taxonomy" id="2681766"/>
    <lineage>
        <taxon>Bacteria</taxon>
        <taxon>Pseudomonadati</taxon>
        <taxon>Bacteroidota</taxon>
        <taxon>Bacteroidia</taxon>
        <taxon>Marinilabiliales</taxon>
        <taxon>Prolixibacteraceae</taxon>
        <taxon>Maribellus</taxon>
    </lineage>
</organism>
<dbReference type="AlphaFoldDB" id="A0A6I6JZ44"/>
<dbReference type="EMBL" id="CP046401">
    <property type="protein sequence ID" value="QGY46448.1"/>
    <property type="molecule type" value="Genomic_DNA"/>
</dbReference>
<gene>
    <name evidence="1" type="ORF">GM418_23125</name>
</gene>
<name>A0A6I6JZ44_9BACT</name>
<dbReference type="KEGG" id="mcos:GM418_23125"/>
<proteinExistence type="predicted"/>